<accession>A0A090MNM9</accession>
<evidence type="ECO:0000313" key="1">
    <source>
        <dbReference type="EMBL" id="CEF59671.1"/>
    </source>
</evidence>
<proteinExistence type="predicted"/>
<dbReference type="InterPro" id="IPR029044">
    <property type="entry name" value="Nucleotide-diphossugar_trans"/>
</dbReference>
<reference evidence="3" key="3">
    <citation type="submission" date="2020-12" db="UniProtKB">
        <authorList>
            <consortium name="WormBaseParasite"/>
        </authorList>
    </citation>
    <scope>IDENTIFICATION</scope>
</reference>
<protein>
    <submittedName>
        <fullName evidence="1 3">N-acetyllactosaminide beta-1,3-N-acetylglucosaminyltransferase</fullName>
    </submittedName>
</protein>
<dbReference type="EMBL" id="LN609396">
    <property type="protein sequence ID" value="CEF59671.1"/>
    <property type="molecule type" value="Genomic_DNA"/>
</dbReference>
<dbReference type="PANTHER" id="PTHR47411">
    <property type="entry name" value="B3GNT1, BETA-1,3-N-ACETYLGUCOSAMINYLTRANSFERASE 1, HOMOLOG"/>
    <property type="match status" value="1"/>
</dbReference>
<dbReference type="Pfam" id="PF13896">
    <property type="entry name" value="Glyco_transf_49"/>
    <property type="match status" value="1"/>
</dbReference>
<evidence type="ECO:0000313" key="2">
    <source>
        <dbReference type="Proteomes" id="UP000035682"/>
    </source>
</evidence>
<dbReference type="AlphaFoldDB" id="A0A090MNM9"/>
<gene>
    <name evidence="1 3 4" type="ORF">SRAE_X000141700</name>
</gene>
<dbReference type="InterPro" id="IPR004988">
    <property type="entry name" value="DUF273"/>
</dbReference>
<sequence>MFKRHCFLSYYLQEVIPYSKYVLFIDADIGVINPIHNLTKYLPVGNEEILFEERIFNYEISAGSYFIRNSIYTRKLLLKWAEFEKYIPNSFTGSDNVALHPYLLKYIPKNYKNGTFICNEIWYKSKSFYDTERYVACIKYFMNNYFIKTNNYNDNEYYLDNGKIKIIKKLSKRKWVRDVWLIDNQFSENDFMLHGLKKSAINSNDFGSWKQIPYECSEIKYTEEFDKSLLTFTNYKNFQILPNIIKSNNYSYDNNIILILHISSDQKFDKLKNHLQNWEGYISLAVYLTSSFTYTFETICTYCKIKEIIGKSNKLSVHFVYKNLINNTIDTYLFSHTLKSICYKYPITYSKAICTKKLANESEIATKMSNYPVNILRNVARKFSYSKYILIGDVDHMFSKNFHNKMLNVAKKVLSENNKNALVYRIFEVETKNLTNAPLTKKELKKQLLLKKAFIFHHTYKGAHSISRLDEWLSIEDQETPDIQFEAIYDRFKWEPQFVSLSNIPYHDETFPYPNRDNTVLRWEMCRSGYKFLVVNDVFMFHLGFKENGESKAVSIARYLTRNQLNKSLEKFKKLMDIKYPSTAKKCPISN</sequence>
<name>A0A090MNM9_STRRB</name>
<keyword evidence="2" id="KW-1185">Reference proteome</keyword>
<dbReference type="GeneID" id="36384479"/>
<dbReference type="RefSeq" id="XP_024498882.1">
    <property type="nucleotide sequence ID" value="XM_024648708.1"/>
</dbReference>
<dbReference type="Pfam" id="PF03314">
    <property type="entry name" value="DUF273"/>
    <property type="match status" value="1"/>
</dbReference>
<evidence type="ECO:0000313" key="3">
    <source>
        <dbReference type="WBParaSite" id="SRAE_X000141700.1"/>
    </source>
</evidence>
<keyword evidence="1" id="KW-0808">Transferase</keyword>
<dbReference type="OrthoDB" id="9974378at2759"/>
<dbReference type="PANTHER" id="PTHR47411:SF3">
    <property type="entry name" value="I-BETA-1,3-N-ACETYLGLUCOSAMINYLTRANSFERASE"/>
    <property type="match status" value="1"/>
</dbReference>
<evidence type="ECO:0000313" key="4">
    <source>
        <dbReference type="WormBase" id="SRAE_X000141700"/>
    </source>
</evidence>
<organism evidence="1">
    <name type="scientific">Strongyloides ratti</name>
    <name type="common">Parasitic roundworm</name>
    <dbReference type="NCBI Taxonomy" id="34506"/>
    <lineage>
        <taxon>Eukaryota</taxon>
        <taxon>Metazoa</taxon>
        <taxon>Ecdysozoa</taxon>
        <taxon>Nematoda</taxon>
        <taxon>Chromadorea</taxon>
        <taxon>Rhabditida</taxon>
        <taxon>Tylenchina</taxon>
        <taxon>Panagrolaimomorpha</taxon>
        <taxon>Strongyloidoidea</taxon>
        <taxon>Strongyloididae</taxon>
        <taxon>Strongyloides</taxon>
    </lineage>
</organism>
<keyword evidence="1" id="KW-0328">Glycosyltransferase</keyword>
<reference evidence="1" key="1">
    <citation type="submission" date="2014-09" db="EMBL/GenBank/DDBJ databases">
        <authorList>
            <person name="Aslett A.Martin."/>
        </authorList>
    </citation>
    <scope>NUCLEOTIDE SEQUENCE</scope>
    <source>
        <strain evidence="1">ED321 Heterogonic</strain>
    </source>
</reference>
<dbReference type="GO" id="GO:0016757">
    <property type="term" value="F:glycosyltransferase activity"/>
    <property type="evidence" value="ECO:0007669"/>
    <property type="project" value="UniProtKB-KW"/>
</dbReference>
<dbReference type="Proteomes" id="UP000035682">
    <property type="component" value="Unplaced"/>
</dbReference>
<dbReference type="Gene3D" id="3.90.550.10">
    <property type="entry name" value="Spore Coat Polysaccharide Biosynthesis Protein SpsA, Chain A"/>
    <property type="match status" value="1"/>
</dbReference>
<dbReference type="WBParaSite" id="SRAE_X000141700.1">
    <property type="protein sequence ID" value="SRAE_X000141700.1"/>
    <property type="gene ID" value="WBGene00266985"/>
</dbReference>
<reference evidence="2" key="2">
    <citation type="submission" date="2014-09" db="EMBL/GenBank/DDBJ databases">
        <authorList>
            <person name="Martin A.A."/>
        </authorList>
    </citation>
    <scope>NUCLEOTIDE SEQUENCE</scope>
    <source>
        <strain evidence="2">ED321</strain>
    </source>
</reference>
<dbReference type="WormBase" id="SRAE_X000141700">
    <property type="protein sequence ID" value="SRP02263"/>
    <property type="gene ID" value="WBGene00266985"/>
</dbReference>
<dbReference type="CTD" id="36384479"/>